<protein>
    <submittedName>
        <fullName evidence="3">Resolvase domain-containing protein</fullName>
    </submittedName>
</protein>
<sequence length="175" mass="20194">GLEFPRRIRRGIGKGRLIFGPLEPSRVLDILHNPRYAGAFVYGRNRLVRKPDFKVAVVPLPRRDWQVVIKNAHPGYISWEEFEVNEQTLQNNIQRFLRGHRPGVRSEPQALLQGRVLCGVCGMRMRVRDEFRDGHCIHYYVCQDPATGRRSPSCRWIAAPEVEEAIARLVLQTVT</sequence>
<organism evidence="3">
    <name type="scientific">mine drainage metagenome</name>
    <dbReference type="NCBI Taxonomy" id="410659"/>
    <lineage>
        <taxon>unclassified sequences</taxon>
        <taxon>metagenomes</taxon>
        <taxon>ecological metagenomes</taxon>
    </lineage>
</organism>
<feature type="non-terminal residue" evidence="3">
    <location>
        <position position="175"/>
    </location>
</feature>
<dbReference type="AlphaFoldDB" id="T1DFR5"/>
<name>T1DFR5_9ZZZZ</name>
<dbReference type="EMBL" id="AUZX01000894">
    <property type="protein sequence ID" value="EQD80169.1"/>
    <property type="molecule type" value="Genomic_DNA"/>
</dbReference>
<accession>T1DFR5</accession>
<reference evidence="3" key="1">
    <citation type="submission" date="2013-08" db="EMBL/GenBank/DDBJ databases">
        <authorList>
            <person name="Mendez C."/>
            <person name="Richter M."/>
            <person name="Ferrer M."/>
            <person name="Sanchez J."/>
        </authorList>
    </citation>
    <scope>NUCLEOTIDE SEQUENCE</scope>
</reference>
<evidence type="ECO:0000259" key="2">
    <source>
        <dbReference type="Pfam" id="PF13408"/>
    </source>
</evidence>
<dbReference type="Gene3D" id="3.90.1750.20">
    <property type="entry name" value="Putative Large Serine Recombinase, Chain B, Domain 2"/>
    <property type="match status" value="1"/>
</dbReference>
<dbReference type="PANTHER" id="PTHR30461:SF23">
    <property type="entry name" value="DNA RECOMBINASE-RELATED"/>
    <property type="match status" value="1"/>
</dbReference>
<dbReference type="GO" id="GO:0003677">
    <property type="term" value="F:DNA binding"/>
    <property type="evidence" value="ECO:0007669"/>
    <property type="project" value="InterPro"/>
</dbReference>
<evidence type="ECO:0000259" key="1">
    <source>
        <dbReference type="Pfam" id="PF07508"/>
    </source>
</evidence>
<dbReference type="GO" id="GO:0000150">
    <property type="term" value="F:DNA strand exchange activity"/>
    <property type="evidence" value="ECO:0007669"/>
    <property type="project" value="InterPro"/>
</dbReference>
<dbReference type="InterPro" id="IPR025827">
    <property type="entry name" value="Zn_ribbon_recom_dom"/>
</dbReference>
<dbReference type="InterPro" id="IPR011109">
    <property type="entry name" value="DNA_bind_recombinase_dom"/>
</dbReference>
<comment type="caution">
    <text evidence="3">The sequence shown here is derived from an EMBL/GenBank/DDBJ whole genome shotgun (WGS) entry which is preliminary data.</text>
</comment>
<gene>
    <name evidence="3" type="ORF">B1A_01172</name>
</gene>
<dbReference type="PANTHER" id="PTHR30461">
    <property type="entry name" value="DNA-INVERTASE FROM LAMBDOID PROPHAGE"/>
    <property type="match status" value="1"/>
</dbReference>
<dbReference type="InterPro" id="IPR050639">
    <property type="entry name" value="SSR_resolvase"/>
</dbReference>
<dbReference type="InterPro" id="IPR038109">
    <property type="entry name" value="DNA_bind_recomb_sf"/>
</dbReference>
<evidence type="ECO:0000313" key="3">
    <source>
        <dbReference type="EMBL" id="EQD80169.1"/>
    </source>
</evidence>
<feature type="domain" description="Recombinase zinc beta ribbon" evidence="2">
    <location>
        <begin position="111"/>
        <end position="169"/>
    </location>
</feature>
<feature type="non-terminal residue" evidence="3">
    <location>
        <position position="1"/>
    </location>
</feature>
<dbReference type="Pfam" id="PF13408">
    <property type="entry name" value="Zn_ribbon_recom"/>
    <property type="match status" value="1"/>
</dbReference>
<reference evidence="3" key="2">
    <citation type="journal article" date="2014" name="ISME J.">
        <title>Microbial stratification in low pH oxic and suboxic macroscopic growths along an acid mine drainage.</title>
        <authorList>
            <person name="Mendez-Garcia C."/>
            <person name="Mesa V."/>
            <person name="Sprenger R.R."/>
            <person name="Richter M."/>
            <person name="Diez M.S."/>
            <person name="Solano J."/>
            <person name="Bargiela R."/>
            <person name="Golyshina O.V."/>
            <person name="Manteca A."/>
            <person name="Ramos J.L."/>
            <person name="Gallego J.R."/>
            <person name="Llorente I."/>
            <person name="Martins Dos Santos V.A."/>
            <person name="Jensen O.N."/>
            <person name="Pelaez A.I."/>
            <person name="Sanchez J."/>
            <person name="Ferrer M."/>
        </authorList>
    </citation>
    <scope>NUCLEOTIDE SEQUENCE</scope>
</reference>
<proteinExistence type="predicted"/>
<dbReference type="Pfam" id="PF07508">
    <property type="entry name" value="Recombinase"/>
    <property type="match status" value="1"/>
</dbReference>
<feature type="domain" description="Recombinase" evidence="1">
    <location>
        <begin position="23"/>
        <end position="91"/>
    </location>
</feature>